<protein>
    <submittedName>
        <fullName evidence="1">Uncharacterized protein</fullName>
    </submittedName>
</protein>
<dbReference type="Proteomes" id="UP000094828">
    <property type="component" value="Unassembled WGS sequence"/>
</dbReference>
<dbReference type="EMBL" id="LYDR01000152">
    <property type="protein sequence ID" value="ODA28501.1"/>
    <property type="molecule type" value="Genomic_DNA"/>
</dbReference>
<reference evidence="1 2" key="1">
    <citation type="submission" date="2016-05" db="EMBL/GenBank/DDBJ databases">
        <title>Genomic and physiological characterization of Planctopirus sp. isolated from fresh water lake.</title>
        <authorList>
            <person name="Subhash Y."/>
            <person name="Ramana C."/>
        </authorList>
    </citation>
    <scope>NUCLEOTIDE SEQUENCE [LARGE SCALE GENOMIC DNA]</scope>
    <source>
        <strain evidence="1 2">JC280</strain>
    </source>
</reference>
<evidence type="ECO:0000313" key="2">
    <source>
        <dbReference type="Proteomes" id="UP000094828"/>
    </source>
</evidence>
<dbReference type="AlphaFoldDB" id="A0A1C3E5G8"/>
<proteinExistence type="predicted"/>
<sequence>MRNVCIALVFVTAIIAFGVYLHRSINPVDTNKLVMILQDDTIHGPRSPARIALFGKNHWFQELSTHGSIGPKASSRVYVYDIRHAWFDGDIRVTSESGEKLALVSIKPRSRFGPTLVIIVKEGNEAFGGWNEIPGMFELRPLLTDADRPDKS</sequence>
<evidence type="ECO:0000313" key="1">
    <source>
        <dbReference type="EMBL" id="ODA28501.1"/>
    </source>
</evidence>
<organism evidence="1 2">
    <name type="scientific">Planctopirus hydrillae</name>
    <dbReference type="NCBI Taxonomy" id="1841610"/>
    <lineage>
        <taxon>Bacteria</taxon>
        <taxon>Pseudomonadati</taxon>
        <taxon>Planctomycetota</taxon>
        <taxon>Planctomycetia</taxon>
        <taxon>Planctomycetales</taxon>
        <taxon>Planctomycetaceae</taxon>
        <taxon>Planctopirus</taxon>
    </lineage>
</organism>
<comment type="caution">
    <text evidence="1">The sequence shown here is derived from an EMBL/GenBank/DDBJ whole genome shotgun (WGS) entry which is preliminary data.</text>
</comment>
<name>A0A1C3E5G8_9PLAN</name>
<keyword evidence="2" id="KW-1185">Reference proteome</keyword>
<accession>A0A1C3E5G8</accession>
<gene>
    <name evidence="1" type="ORF">A6X21_12365</name>
</gene>